<dbReference type="SUPFAM" id="SSF51735">
    <property type="entry name" value="NAD(P)-binding Rossmann-fold domains"/>
    <property type="match status" value="1"/>
</dbReference>
<evidence type="ECO:0000256" key="3">
    <source>
        <dbReference type="ARBA" id="ARBA00022640"/>
    </source>
</evidence>
<feature type="domain" description="NmrA-like" evidence="5">
    <location>
        <begin position="2"/>
        <end position="233"/>
    </location>
</feature>
<protein>
    <recommendedName>
        <fullName evidence="5">NmrA-like domain-containing protein</fullName>
    </recommendedName>
</protein>
<gene>
    <name evidence="6" type="primary">ycf39</name>
    <name evidence="6" type="ORF">Schim_051</name>
</gene>
<evidence type="ECO:0000256" key="1">
    <source>
        <dbReference type="ARBA" id="ARBA00004474"/>
    </source>
</evidence>
<evidence type="ECO:0000259" key="5">
    <source>
        <dbReference type="Pfam" id="PF05368"/>
    </source>
</evidence>
<organism evidence="6">
    <name type="scientific">Schimmelmannia schousboei</name>
    <dbReference type="NCBI Taxonomy" id="173468"/>
    <lineage>
        <taxon>Eukaryota</taxon>
        <taxon>Rhodophyta</taxon>
        <taxon>Florideophyceae</taxon>
        <taxon>Rhodymeniophycidae</taxon>
        <taxon>Acrosymphytales</taxon>
        <taxon>Schimmelmanniaceae</taxon>
        <taxon>Schimmelmannia</taxon>
    </lineage>
</organism>
<dbReference type="InterPro" id="IPR036291">
    <property type="entry name" value="NAD(P)-bd_dom_sf"/>
</dbReference>
<reference evidence="6" key="1">
    <citation type="journal article" date="2016" name="BMC Biol.">
        <title>Parallel evolution of highly conserved plastid genome architecture in red seaweeds and seed plants.</title>
        <authorList>
            <person name="Lee J."/>
            <person name="Cho C.H."/>
            <person name="Park S.I."/>
            <person name="Choi J.W."/>
            <person name="Song H.S."/>
            <person name="West J.A."/>
            <person name="Bhattacharya D."/>
            <person name="Yoon H.S."/>
        </authorList>
    </citation>
    <scope>NUCLEOTIDE SEQUENCE</scope>
</reference>
<dbReference type="InterPro" id="IPR008030">
    <property type="entry name" value="NmrA-like"/>
</dbReference>
<accession>A0A1C9C8N7</accession>
<dbReference type="EMBL" id="KX284711">
    <property type="protein sequence ID" value="AOM64732.1"/>
    <property type="molecule type" value="Genomic_DNA"/>
</dbReference>
<comment type="subcellular location">
    <subcellularLocation>
        <location evidence="1">Plastid</location>
    </subcellularLocation>
</comment>
<dbReference type="GO" id="GO:0009536">
    <property type="term" value="C:plastid"/>
    <property type="evidence" value="ECO:0007669"/>
    <property type="project" value="UniProtKB-SubCell"/>
</dbReference>
<dbReference type="GO" id="GO:0015979">
    <property type="term" value="P:photosynthesis"/>
    <property type="evidence" value="ECO:0007669"/>
    <property type="project" value="UniProtKB-KW"/>
</dbReference>
<dbReference type="CDD" id="cd05243">
    <property type="entry name" value="SDR_a5"/>
    <property type="match status" value="1"/>
</dbReference>
<proteinExistence type="predicted"/>
<dbReference type="RefSeq" id="YP_009295797.1">
    <property type="nucleotide sequence ID" value="NC_031168.1"/>
</dbReference>
<dbReference type="PANTHER" id="PTHR47128">
    <property type="match status" value="1"/>
</dbReference>
<keyword evidence="2" id="KW-0602">Photosynthesis</keyword>
<dbReference type="GeneID" id="29071337"/>
<name>A0A1C9C8N7_9FLOR</name>
<dbReference type="Pfam" id="PF05368">
    <property type="entry name" value="NmrA"/>
    <property type="match status" value="1"/>
</dbReference>
<dbReference type="GO" id="GO:0009523">
    <property type="term" value="C:photosystem II"/>
    <property type="evidence" value="ECO:0007669"/>
    <property type="project" value="UniProtKB-KW"/>
</dbReference>
<keyword evidence="4" id="KW-0604">Photosystem II</keyword>
<dbReference type="InterPro" id="IPR044256">
    <property type="entry name" value="HCF244-like"/>
</dbReference>
<evidence type="ECO:0000256" key="2">
    <source>
        <dbReference type="ARBA" id="ARBA00022531"/>
    </source>
</evidence>
<keyword evidence="3 6" id="KW-0934">Plastid</keyword>
<dbReference type="Gene3D" id="3.40.50.720">
    <property type="entry name" value="NAD(P)-binding Rossmann-like Domain"/>
    <property type="match status" value="1"/>
</dbReference>
<sequence length="318" mass="36558">MLGGTGTLGRQIVRQALNEGFQVKCLVRNFRKAAFLKEWGAELVYGDLNIPETIPMSLYGITAIIDASTARPSDFYNTKQIDLQGKYILIESAKKAKIKRYIFFSVLNAHKYPEIPLMNLKLKVENYLIQSGISYTIFNLSGFFQGLISQYALPVLDKQSIWITGDSTPIAYMDTQDIARLTIRSLSIKKTNNRVLPLVGNKSWTSLEIIKLCEKLSGQRSIISKIPVTTLKLAQLFTKFFEWSWNISERLAFAKVLNQGDNFSTSMEEVYNILQIEKTTIEDLETYFQEYFEKIMKKLKEINYKIIDNQQKTESIEF</sequence>
<evidence type="ECO:0000256" key="4">
    <source>
        <dbReference type="ARBA" id="ARBA00023276"/>
    </source>
</evidence>
<geneLocation type="plastid" evidence="6"/>
<dbReference type="AlphaFoldDB" id="A0A1C9C8N7"/>
<dbReference type="PANTHER" id="PTHR47128:SF2">
    <property type="entry name" value="PROTEIN HIGH CHLOROPHYLL FLUORESCENCE PHENOTYPE 244, CHLOROPLASTIC"/>
    <property type="match status" value="1"/>
</dbReference>
<evidence type="ECO:0000313" key="6">
    <source>
        <dbReference type="EMBL" id="AOM64732.1"/>
    </source>
</evidence>